<evidence type="ECO:0000313" key="1">
    <source>
        <dbReference type="EMBL" id="EOB12151.1"/>
    </source>
</evidence>
<evidence type="ECO:0000313" key="2">
    <source>
        <dbReference type="Proteomes" id="UP000016927"/>
    </source>
</evidence>
<dbReference type="EMBL" id="KB909416">
    <property type="protein sequence ID" value="EOB12151.1"/>
    <property type="molecule type" value="Genomic_DNA"/>
</dbReference>
<gene>
    <name evidence="1" type="ORF">NBO_508g0002</name>
</gene>
<protein>
    <recommendedName>
        <fullName evidence="3">Glutaredoxin domain-containing protein</fullName>
    </recommendedName>
</protein>
<dbReference type="Gene3D" id="3.40.30.10">
    <property type="entry name" value="Glutaredoxin"/>
    <property type="match status" value="1"/>
</dbReference>
<reference evidence="1 2" key="1">
    <citation type="journal article" date="2013" name="BMC Genomics">
        <title>Comparative genomics of parasitic silkworm microsporidia reveal an association between genome expansion and host adaptation.</title>
        <authorList>
            <person name="Pan G."/>
            <person name="Xu J."/>
            <person name="Li T."/>
            <person name="Xia Q."/>
            <person name="Liu S.L."/>
            <person name="Zhang G."/>
            <person name="Li S."/>
            <person name="Li C."/>
            <person name="Liu H."/>
            <person name="Yang L."/>
            <person name="Liu T."/>
            <person name="Zhang X."/>
            <person name="Wu Z."/>
            <person name="Fan W."/>
            <person name="Dang X."/>
            <person name="Xiang H."/>
            <person name="Tao M."/>
            <person name="Li Y."/>
            <person name="Hu J."/>
            <person name="Li Z."/>
            <person name="Lin L."/>
            <person name="Luo J."/>
            <person name="Geng L."/>
            <person name="Wang L."/>
            <person name="Long M."/>
            <person name="Wan Y."/>
            <person name="He N."/>
            <person name="Zhang Z."/>
            <person name="Lu C."/>
            <person name="Keeling P.J."/>
            <person name="Wang J."/>
            <person name="Xiang Z."/>
            <person name="Zhou Z."/>
        </authorList>
    </citation>
    <scope>NUCLEOTIDE SEQUENCE [LARGE SCALE GENOMIC DNA]</scope>
    <source>
        <strain evidence="2">CQ1 / CVCC 102059</strain>
    </source>
</reference>
<evidence type="ECO:0008006" key="3">
    <source>
        <dbReference type="Google" id="ProtNLM"/>
    </source>
</evidence>
<name>R0KNA7_NOSB1</name>
<proteinExistence type="predicted"/>
<dbReference type="Proteomes" id="UP000016927">
    <property type="component" value="Unassembled WGS sequence"/>
</dbReference>
<keyword evidence="2" id="KW-1185">Reference proteome</keyword>
<dbReference type="VEuPathDB" id="MicrosporidiaDB:NBO_508g0002"/>
<dbReference type="SUPFAM" id="SSF52833">
    <property type="entry name" value="Thioredoxin-like"/>
    <property type="match status" value="1"/>
</dbReference>
<accession>R0KNA7</accession>
<dbReference type="AlphaFoldDB" id="R0KNA7"/>
<organism evidence="1 2">
    <name type="scientific">Nosema bombycis (strain CQ1 / CVCC 102059)</name>
    <name type="common">Microsporidian parasite</name>
    <name type="synonym">Pebrine of silkworm</name>
    <dbReference type="NCBI Taxonomy" id="578461"/>
    <lineage>
        <taxon>Eukaryota</taxon>
        <taxon>Fungi</taxon>
        <taxon>Fungi incertae sedis</taxon>
        <taxon>Microsporidia</taxon>
        <taxon>Nosematidae</taxon>
        <taxon>Nosema</taxon>
    </lineage>
</organism>
<dbReference type="OrthoDB" id="418495at2759"/>
<sequence length="137" mass="16372">MFLIKIHYCSILIQICNDTFLTQKLHDVYKYEQHQNIMSRRIIENMIDEELTFIIVSKQMEDRDVITNLLFQYGYPLTFYRADLYKELNNDLFCLFDNPSYPAIFIRGKYIGNTQDLQYLLQADIELSSDGEMTIEE</sequence>
<dbReference type="HOGENOM" id="CLU_1865686_0_0_1"/>
<dbReference type="InterPro" id="IPR036249">
    <property type="entry name" value="Thioredoxin-like_sf"/>
</dbReference>